<dbReference type="KEGG" id="pcw:110197986"/>
<reference evidence="3" key="1">
    <citation type="submission" date="2025-08" db="UniProtKB">
        <authorList>
            <consortium name="RefSeq"/>
        </authorList>
    </citation>
    <scope>IDENTIFICATION</scope>
    <source>
        <tissue evidence="3">Spleen</tissue>
    </source>
</reference>
<proteinExistence type="predicted"/>
<keyword evidence="2" id="KW-1185">Reference proteome</keyword>
<evidence type="ECO:0000313" key="2">
    <source>
        <dbReference type="Proteomes" id="UP000515140"/>
    </source>
</evidence>
<protein>
    <submittedName>
        <fullName evidence="3">Vegetative cell wall protein gp1-like</fullName>
    </submittedName>
</protein>
<name>A0A6P5J9B8_PHACI</name>
<feature type="region of interest" description="Disordered" evidence="1">
    <location>
        <begin position="1"/>
        <end position="58"/>
    </location>
</feature>
<sequence length="201" mass="20825">MEEIAAQPPPHVTPFPSHRSPAPPPPSPWRCRLRRLAPPSPRFPHPAPSSPASFRSRSLGGPAPPLFSAPASAAAAAGLLCALTAAPPRLCVVRIRGPARPPRSPPGPAPGAERAFPGRVLSPAGRPASCFAGLLSASLAAFVIPAVAFCLLENTPGKGPRAMLLSSALGTSTYKFSAKETVKMFSQENSGYDAAALNRHH</sequence>
<gene>
    <name evidence="3" type="primary">LOC110197986</name>
</gene>
<dbReference type="RefSeq" id="XP_020827741.1">
    <property type="nucleotide sequence ID" value="XM_020972082.1"/>
</dbReference>
<dbReference type="Proteomes" id="UP000515140">
    <property type="component" value="Unplaced"/>
</dbReference>
<feature type="compositionally biased region" description="Pro residues" evidence="1">
    <location>
        <begin position="38"/>
        <end position="49"/>
    </location>
</feature>
<evidence type="ECO:0000256" key="1">
    <source>
        <dbReference type="SAM" id="MobiDB-lite"/>
    </source>
</evidence>
<evidence type="ECO:0000313" key="3">
    <source>
        <dbReference type="RefSeq" id="XP_020827741.1"/>
    </source>
</evidence>
<dbReference type="InParanoid" id="A0A6P5J9B8"/>
<dbReference type="GeneID" id="110197986"/>
<accession>A0A6P5J9B8</accession>
<organism evidence="2 3">
    <name type="scientific">Phascolarctos cinereus</name>
    <name type="common">Koala</name>
    <dbReference type="NCBI Taxonomy" id="38626"/>
    <lineage>
        <taxon>Eukaryota</taxon>
        <taxon>Metazoa</taxon>
        <taxon>Chordata</taxon>
        <taxon>Craniata</taxon>
        <taxon>Vertebrata</taxon>
        <taxon>Euteleostomi</taxon>
        <taxon>Mammalia</taxon>
        <taxon>Metatheria</taxon>
        <taxon>Diprotodontia</taxon>
        <taxon>Phascolarctidae</taxon>
        <taxon>Phascolarctos</taxon>
    </lineage>
</organism>
<dbReference type="AlphaFoldDB" id="A0A6P5J9B8"/>